<reference evidence="2" key="1">
    <citation type="submission" date="2019-03" db="EMBL/GenBank/DDBJ databases">
        <title>Single cell metagenomics reveals metabolic interactions within the superorganism composed of flagellate Streblomastix strix and complex community of Bacteroidetes bacteria on its surface.</title>
        <authorList>
            <person name="Treitli S.C."/>
            <person name="Kolisko M."/>
            <person name="Husnik F."/>
            <person name="Keeling P."/>
            <person name="Hampl V."/>
        </authorList>
    </citation>
    <scope>NUCLEOTIDE SEQUENCE</scope>
    <source>
        <strain evidence="2">STM</strain>
    </source>
</reference>
<feature type="transmembrane region" description="Helical" evidence="1">
    <location>
        <begin position="28"/>
        <end position="50"/>
    </location>
</feature>
<evidence type="ECO:0000256" key="1">
    <source>
        <dbReference type="SAM" id="Phobius"/>
    </source>
</evidence>
<organism evidence="2">
    <name type="scientific">termite gut metagenome</name>
    <dbReference type="NCBI Taxonomy" id="433724"/>
    <lineage>
        <taxon>unclassified sequences</taxon>
        <taxon>metagenomes</taxon>
        <taxon>organismal metagenomes</taxon>
    </lineage>
</organism>
<protein>
    <submittedName>
        <fullName evidence="2">Uncharacterized protein</fullName>
    </submittedName>
</protein>
<dbReference type="EMBL" id="SNRY01001615">
    <property type="protein sequence ID" value="KAA6329645.1"/>
    <property type="molecule type" value="Genomic_DNA"/>
</dbReference>
<dbReference type="AlphaFoldDB" id="A0A5J4R7S1"/>
<sequence>MKTLDEVISLYHQIINETQQELNNVSHLIYRVGTMRLIVFASGITGIICFRNESYVIIAGLVAQLIMSFS</sequence>
<gene>
    <name evidence="2" type="ORF">EZS27_021572</name>
</gene>
<proteinExistence type="predicted"/>
<keyword evidence="1" id="KW-0472">Membrane</keyword>
<accession>A0A5J4R7S1</accession>
<name>A0A5J4R7S1_9ZZZZ</name>
<keyword evidence="1" id="KW-1133">Transmembrane helix</keyword>
<comment type="caution">
    <text evidence="2">The sequence shown here is derived from an EMBL/GenBank/DDBJ whole genome shotgun (WGS) entry which is preliminary data.</text>
</comment>
<evidence type="ECO:0000313" key="2">
    <source>
        <dbReference type="EMBL" id="KAA6329645.1"/>
    </source>
</evidence>
<keyword evidence="1" id="KW-0812">Transmembrane</keyword>